<evidence type="ECO:0000313" key="2">
    <source>
        <dbReference type="EMBL" id="NAY90699.1"/>
    </source>
</evidence>
<dbReference type="Proteomes" id="UP000667650">
    <property type="component" value="Unassembled WGS sequence"/>
</dbReference>
<proteinExistence type="predicted"/>
<keyword evidence="1" id="KW-0812">Transmembrane</keyword>
<organism evidence="2 3">
    <name type="scientific">Flagellimonas ochracea</name>
    <dbReference type="NCBI Taxonomy" id="2696472"/>
    <lineage>
        <taxon>Bacteria</taxon>
        <taxon>Pseudomonadati</taxon>
        <taxon>Bacteroidota</taxon>
        <taxon>Flavobacteriia</taxon>
        <taxon>Flavobacteriales</taxon>
        <taxon>Flavobacteriaceae</taxon>
        <taxon>Flagellimonas</taxon>
    </lineage>
</organism>
<accession>A0A964WWK8</accession>
<sequence>MDFLGEYDKIVTYIMIGFAILYVAIEVILNVNEAKGDTSNIILLKAAQKKLFFIPFALGAILAHLFLGTEDPNYRMSDSMNPVLILFGVALLSIGIAFLLRLNKKIPIWVLSILLGLGLLYGHLFWSMNYMEAL</sequence>
<feature type="transmembrane region" description="Helical" evidence="1">
    <location>
        <begin position="12"/>
        <end position="31"/>
    </location>
</feature>
<dbReference type="EMBL" id="JAAABI010000001">
    <property type="protein sequence ID" value="NAY90699.1"/>
    <property type="molecule type" value="Genomic_DNA"/>
</dbReference>
<name>A0A964WWK8_9FLAO</name>
<dbReference type="AlphaFoldDB" id="A0A964WWK8"/>
<gene>
    <name evidence="2" type="ORF">GTQ34_02100</name>
</gene>
<evidence type="ECO:0000313" key="3">
    <source>
        <dbReference type="Proteomes" id="UP000667650"/>
    </source>
</evidence>
<evidence type="ECO:0000256" key="1">
    <source>
        <dbReference type="SAM" id="Phobius"/>
    </source>
</evidence>
<keyword evidence="1" id="KW-0472">Membrane</keyword>
<comment type="caution">
    <text evidence="2">The sequence shown here is derived from an EMBL/GenBank/DDBJ whole genome shotgun (WGS) entry which is preliminary data.</text>
</comment>
<feature type="transmembrane region" description="Helical" evidence="1">
    <location>
        <begin position="106"/>
        <end position="126"/>
    </location>
</feature>
<keyword evidence="3" id="KW-1185">Reference proteome</keyword>
<feature type="transmembrane region" description="Helical" evidence="1">
    <location>
        <begin position="51"/>
        <end position="67"/>
    </location>
</feature>
<dbReference type="RefSeq" id="WP_166522105.1">
    <property type="nucleotide sequence ID" value="NZ_JAAABI010000001.1"/>
</dbReference>
<protein>
    <submittedName>
        <fullName evidence="2">Uncharacterized protein</fullName>
    </submittedName>
</protein>
<feature type="transmembrane region" description="Helical" evidence="1">
    <location>
        <begin position="79"/>
        <end position="99"/>
    </location>
</feature>
<reference evidence="2" key="1">
    <citation type="submission" date="2020-01" db="EMBL/GenBank/DDBJ databases">
        <title>Muricauda ochracea sp. nov., isolated from a tidal flat of Garorim bay in Korea.</title>
        <authorList>
            <person name="Kim D."/>
            <person name="Yoo Y."/>
            <person name="Kim J.-J."/>
        </authorList>
    </citation>
    <scope>NUCLEOTIDE SEQUENCE</scope>
    <source>
        <strain evidence="2">JGD-17</strain>
    </source>
</reference>
<keyword evidence="1" id="KW-1133">Transmembrane helix</keyword>